<evidence type="ECO:0000313" key="2">
    <source>
        <dbReference type="Proteomes" id="UP000484164"/>
    </source>
</evidence>
<dbReference type="EMBL" id="WBVQ01000002">
    <property type="protein sequence ID" value="KAB2815599.1"/>
    <property type="molecule type" value="Genomic_DNA"/>
</dbReference>
<name>A0A6L3ZFC8_9FLAO</name>
<evidence type="ECO:0000313" key="1">
    <source>
        <dbReference type="EMBL" id="KAB2815599.1"/>
    </source>
</evidence>
<dbReference type="AlphaFoldDB" id="A0A6L3ZFC8"/>
<reference evidence="1 2" key="1">
    <citation type="submission" date="2019-10" db="EMBL/GenBank/DDBJ databases">
        <title>Genome sequence of Phaeocystidibacter marisrubri JCM30614 (type strain).</title>
        <authorList>
            <person name="Bowman J.P."/>
        </authorList>
    </citation>
    <scope>NUCLEOTIDE SEQUENCE [LARGE SCALE GENOMIC DNA]</scope>
    <source>
        <strain evidence="1 2">JCM 30614</strain>
    </source>
</reference>
<proteinExistence type="predicted"/>
<comment type="caution">
    <text evidence="1">The sequence shown here is derived from an EMBL/GenBank/DDBJ whole genome shotgun (WGS) entry which is preliminary data.</text>
</comment>
<organism evidence="1 2">
    <name type="scientific">Phaeocystidibacter marisrubri</name>
    <dbReference type="NCBI Taxonomy" id="1577780"/>
    <lineage>
        <taxon>Bacteria</taxon>
        <taxon>Pseudomonadati</taxon>
        <taxon>Bacteroidota</taxon>
        <taxon>Flavobacteriia</taxon>
        <taxon>Flavobacteriales</taxon>
        <taxon>Phaeocystidibacteraceae</taxon>
        <taxon>Phaeocystidibacter</taxon>
    </lineage>
</organism>
<dbReference type="Proteomes" id="UP000484164">
    <property type="component" value="Unassembled WGS sequence"/>
</dbReference>
<sequence>MEEDKVYAELKKLRSLLAKVVGTQDLPKRAQFSREAIKKAASEFRKLQTERGEWISESDISKVIRSAGYRPGKFIIEKFGFTNYFKRGKQYFFNRKDLVALNKELKTRKINLETYMKLEVDQEKFQKYLRELKQGKKKRPRFKLPENLENIESQPYNHSPKEKILQHIDDLMREYEKDKLVEFIDIFRGSHAMMKSIYYFDRYLEPAKRKQCDKWCFEFNYAQEALAEIKKIRSEIIY</sequence>
<accession>A0A6L3ZFC8</accession>
<keyword evidence="2" id="KW-1185">Reference proteome</keyword>
<protein>
    <submittedName>
        <fullName evidence="1">Uncharacterized protein</fullName>
    </submittedName>
</protein>
<dbReference type="OrthoDB" id="1116860at2"/>
<dbReference type="RefSeq" id="WP_151693029.1">
    <property type="nucleotide sequence ID" value="NZ_BMGX01000001.1"/>
</dbReference>
<gene>
    <name evidence="1" type="ORF">F8C82_07805</name>
</gene>